<sequence length="99" mass="10853">MKVRGAKHQGVEWCDSGTSLVDIASLMADKDVGTISKGGHDRQIGFTINPSASLKLYCIGLHDIQRGERLLADPSNHQISRVPNAVMLDRLSLQHKYAN</sequence>
<evidence type="ECO:0000313" key="1">
    <source>
        <dbReference type="EMBL" id="MBN7826258.1"/>
    </source>
</evidence>
<protein>
    <submittedName>
        <fullName evidence="1">Uncharacterized protein</fullName>
    </submittedName>
</protein>
<dbReference type="Proteomes" id="UP000664654">
    <property type="component" value="Unassembled WGS sequence"/>
</dbReference>
<evidence type="ECO:0000313" key="2">
    <source>
        <dbReference type="Proteomes" id="UP000664654"/>
    </source>
</evidence>
<name>A0A939INE1_9ALTE</name>
<dbReference type="AlphaFoldDB" id="A0A939INE1"/>
<dbReference type="RefSeq" id="WP_206574371.1">
    <property type="nucleotide sequence ID" value="NZ_JAFKCV010000007.1"/>
</dbReference>
<accession>A0A939INE1</accession>
<gene>
    <name evidence="1" type="ORF">J0A66_13565</name>
</gene>
<keyword evidence="2" id="KW-1185">Reference proteome</keyword>
<comment type="caution">
    <text evidence="1">The sequence shown here is derived from an EMBL/GenBank/DDBJ whole genome shotgun (WGS) entry which is preliminary data.</text>
</comment>
<organism evidence="1 2">
    <name type="scientific">Bowmanella dokdonensis</name>
    <dbReference type="NCBI Taxonomy" id="751969"/>
    <lineage>
        <taxon>Bacteria</taxon>
        <taxon>Pseudomonadati</taxon>
        <taxon>Pseudomonadota</taxon>
        <taxon>Gammaproteobacteria</taxon>
        <taxon>Alteromonadales</taxon>
        <taxon>Alteromonadaceae</taxon>
        <taxon>Bowmanella</taxon>
    </lineage>
</organism>
<dbReference type="EMBL" id="JAFKCV010000007">
    <property type="protein sequence ID" value="MBN7826258.1"/>
    <property type="molecule type" value="Genomic_DNA"/>
</dbReference>
<reference evidence="1" key="1">
    <citation type="submission" date="2021-03" db="EMBL/GenBank/DDBJ databases">
        <title>novel species isolated from a fishpond in China.</title>
        <authorList>
            <person name="Lu H."/>
            <person name="Cai Z."/>
        </authorList>
    </citation>
    <scope>NUCLEOTIDE SEQUENCE</scope>
    <source>
        <strain evidence="1">JCM 30855</strain>
    </source>
</reference>
<proteinExistence type="predicted"/>